<evidence type="ECO:0000313" key="7">
    <source>
        <dbReference type="EMBL" id="MFC3087316.1"/>
    </source>
</evidence>
<keyword evidence="2 5" id="KW-0812">Transmembrane</keyword>
<feature type="transmembrane region" description="Helical" evidence="5">
    <location>
        <begin position="62"/>
        <end position="81"/>
    </location>
</feature>
<dbReference type="Proteomes" id="UP001595445">
    <property type="component" value="Unassembled WGS sequence"/>
</dbReference>
<organism evidence="7 8">
    <name type="scientific">Tabrizicola soli</name>
    <dbReference type="NCBI Taxonomy" id="2185115"/>
    <lineage>
        <taxon>Bacteria</taxon>
        <taxon>Pseudomonadati</taxon>
        <taxon>Pseudomonadota</taxon>
        <taxon>Alphaproteobacteria</taxon>
        <taxon>Rhodobacterales</taxon>
        <taxon>Paracoccaceae</taxon>
        <taxon>Tabrizicola</taxon>
    </lineage>
</organism>
<evidence type="ECO:0000256" key="4">
    <source>
        <dbReference type="ARBA" id="ARBA00023136"/>
    </source>
</evidence>
<feature type="domain" description="Yip1" evidence="6">
    <location>
        <begin position="10"/>
        <end position="155"/>
    </location>
</feature>
<keyword evidence="8" id="KW-1185">Reference proteome</keyword>
<evidence type="ECO:0000256" key="1">
    <source>
        <dbReference type="ARBA" id="ARBA00004141"/>
    </source>
</evidence>
<feature type="transmembrane region" description="Helical" evidence="5">
    <location>
        <begin position="101"/>
        <end position="120"/>
    </location>
</feature>
<reference evidence="8" key="1">
    <citation type="journal article" date="2019" name="Int. J. Syst. Evol. Microbiol.">
        <title>The Global Catalogue of Microorganisms (GCM) 10K type strain sequencing project: providing services to taxonomists for standard genome sequencing and annotation.</title>
        <authorList>
            <consortium name="The Broad Institute Genomics Platform"/>
            <consortium name="The Broad Institute Genome Sequencing Center for Infectious Disease"/>
            <person name="Wu L."/>
            <person name="Ma J."/>
        </authorList>
    </citation>
    <scope>NUCLEOTIDE SEQUENCE [LARGE SCALE GENOMIC DNA]</scope>
    <source>
        <strain evidence="8">KCTC 62102</strain>
    </source>
</reference>
<protein>
    <submittedName>
        <fullName evidence="7">Yip1 family protein</fullName>
    </submittedName>
</protein>
<accession>A0ABV7DWW7</accession>
<sequence>MTVSTELVATWRAPRAALRRHLARGRSEAFAFTLLLVFLILAFVGLWPVAARDAFLAGEPSAAPRILAFGLAVLATIPLWYGLAALSHLVARALGGQGNWFAARIALFWALATVSPLMLLQGLVAGMIGPGTALTSVRALVGLGFLWLWLTMLHEAEVGGAA</sequence>
<feature type="transmembrane region" description="Helical" evidence="5">
    <location>
        <begin position="29"/>
        <end position="50"/>
    </location>
</feature>
<evidence type="ECO:0000256" key="5">
    <source>
        <dbReference type="SAM" id="Phobius"/>
    </source>
</evidence>
<dbReference type="Pfam" id="PF04893">
    <property type="entry name" value="Yip1"/>
    <property type="match status" value="1"/>
</dbReference>
<keyword evidence="3 5" id="KW-1133">Transmembrane helix</keyword>
<name>A0ABV7DWW7_9RHOB</name>
<dbReference type="RefSeq" id="WP_197641739.1">
    <property type="nucleotide sequence ID" value="NZ_JAEACP010000001.1"/>
</dbReference>
<keyword evidence="4 5" id="KW-0472">Membrane</keyword>
<evidence type="ECO:0000256" key="2">
    <source>
        <dbReference type="ARBA" id="ARBA00022692"/>
    </source>
</evidence>
<feature type="transmembrane region" description="Helical" evidence="5">
    <location>
        <begin position="132"/>
        <end position="150"/>
    </location>
</feature>
<comment type="caution">
    <text evidence="7">The sequence shown here is derived from an EMBL/GenBank/DDBJ whole genome shotgun (WGS) entry which is preliminary data.</text>
</comment>
<proteinExistence type="predicted"/>
<comment type="subcellular location">
    <subcellularLocation>
        <location evidence="1">Membrane</location>
        <topology evidence="1">Multi-pass membrane protein</topology>
    </subcellularLocation>
</comment>
<dbReference type="EMBL" id="JBHRSM010000025">
    <property type="protein sequence ID" value="MFC3087316.1"/>
    <property type="molecule type" value="Genomic_DNA"/>
</dbReference>
<evidence type="ECO:0000313" key="8">
    <source>
        <dbReference type="Proteomes" id="UP001595445"/>
    </source>
</evidence>
<evidence type="ECO:0000256" key="3">
    <source>
        <dbReference type="ARBA" id="ARBA00022989"/>
    </source>
</evidence>
<dbReference type="InterPro" id="IPR006977">
    <property type="entry name" value="Yip1_dom"/>
</dbReference>
<evidence type="ECO:0000259" key="6">
    <source>
        <dbReference type="Pfam" id="PF04893"/>
    </source>
</evidence>
<gene>
    <name evidence="7" type="ORF">ACFOD6_14780</name>
</gene>